<gene>
    <name evidence="3" type="ORF">SAHL_02165</name>
</gene>
<dbReference type="AlphaFoldDB" id="A0A423Q843"/>
<feature type="non-terminal residue" evidence="3">
    <location>
        <position position="1"/>
    </location>
</feature>
<keyword evidence="1" id="KW-0547">Nucleotide-binding</keyword>
<dbReference type="SUPFAM" id="SSF52540">
    <property type="entry name" value="P-loop containing nucleoside triphosphate hydrolases"/>
    <property type="match status" value="1"/>
</dbReference>
<accession>A0A423Q843</accession>
<dbReference type="RefSeq" id="WP_221177791.1">
    <property type="nucleotide sequence ID" value="NZ_AYKF01000019.1"/>
</dbReference>
<keyword evidence="2" id="KW-0067">ATP-binding</keyword>
<dbReference type="GO" id="GO:0005524">
    <property type="term" value="F:ATP binding"/>
    <property type="evidence" value="ECO:0007669"/>
    <property type="project" value="UniProtKB-KW"/>
</dbReference>
<name>A0A423Q843_9GAMM</name>
<evidence type="ECO:0008006" key="5">
    <source>
        <dbReference type="Google" id="ProtNLM"/>
    </source>
</evidence>
<organism evidence="3 4">
    <name type="scientific">Salinisphaera orenii YIM 95161</name>
    <dbReference type="NCBI Taxonomy" id="1051139"/>
    <lineage>
        <taxon>Bacteria</taxon>
        <taxon>Pseudomonadati</taxon>
        <taxon>Pseudomonadota</taxon>
        <taxon>Gammaproteobacteria</taxon>
        <taxon>Salinisphaerales</taxon>
        <taxon>Salinisphaeraceae</taxon>
        <taxon>Salinisphaera</taxon>
    </lineage>
</organism>
<evidence type="ECO:0000256" key="1">
    <source>
        <dbReference type="ARBA" id="ARBA00022741"/>
    </source>
</evidence>
<comment type="caution">
    <text evidence="3">The sequence shown here is derived from an EMBL/GenBank/DDBJ whole genome shotgun (WGS) entry which is preliminary data.</text>
</comment>
<protein>
    <recommendedName>
        <fullName evidence="5">Orc1-like AAA ATPase domain-containing protein</fullName>
    </recommendedName>
</protein>
<dbReference type="PANTHER" id="PTHR16305:SF28">
    <property type="entry name" value="GUANYLATE CYCLASE DOMAIN-CONTAINING PROTEIN"/>
    <property type="match status" value="1"/>
</dbReference>
<reference evidence="3 4" key="1">
    <citation type="submission" date="2013-10" db="EMBL/GenBank/DDBJ databases">
        <title>Salinisphaera halophila YIM 95161 Genome Sequencing.</title>
        <authorList>
            <person name="Lai Q."/>
            <person name="Li C."/>
            <person name="Shao Z."/>
        </authorList>
    </citation>
    <scope>NUCLEOTIDE SEQUENCE [LARGE SCALE GENOMIC DNA]</scope>
    <source>
        <strain evidence="3 4">YIM 95161</strain>
    </source>
</reference>
<dbReference type="EMBL" id="AYKF01000019">
    <property type="protein sequence ID" value="ROO36443.1"/>
    <property type="molecule type" value="Genomic_DNA"/>
</dbReference>
<sequence length="465" mass="50948">LDLLPELGQRLPHVKPAAPLSAPTQARFRLFEAIGRVWQRFARQQPLLLVFDNLHLADSASFRLLEFLAPELGESPLLLLSTYRDLEISREHPFLKTLSELVRLPQCQRLSLTGLNRPETDQLLHDLAGQRPPPPALAAAIHAHSEGNPLFIRELAQSLFQQGLLGVHAQRHPDNVQIPIPAGIREVLRQRLDRLSQGCGDLLCLACVIGREFELELLVGLTDDLSIASVLDALDEALGARLIEALAQPGRYQFSHALVRETLYDELASNRRLQLHQRIGEKLVELHGDRATAQLARLAYHFGRAAPLGTAHQAMAYAEQAGARADKLLAYEEAARLYSLALDLQSRYAETDAQFRLLLALGTSQYRAGAYVTAMTTFQSAAVNAASRHAGEELARAALGYEEASWRPGLPGTTACQLLRDALAAVDAGDSALRARLLSSLTRALIFTGDVDRSTQIQAQAVAVA</sequence>
<proteinExistence type="predicted"/>
<dbReference type="GO" id="GO:0004016">
    <property type="term" value="F:adenylate cyclase activity"/>
    <property type="evidence" value="ECO:0007669"/>
    <property type="project" value="TreeGrafter"/>
</dbReference>
<dbReference type="PANTHER" id="PTHR16305">
    <property type="entry name" value="TESTICULAR SOLUBLE ADENYLYL CYCLASE"/>
    <property type="match status" value="1"/>
</dbReference>
<dbReference type="InterPro" id="IPR027417">
    <property type="entry name" value="P-loop_NTPase"/>
</dbReference>
<evidence type="ECO:0000313" key="4">
    <source>
        <dbReference type="Proteomes" id="UP000285123"/>
    </source>
</evidence>
<evidence type="ECO:0000256" key="2">
    <source>
        <dbReference type="ARBA" id="ARBA00022840"/>
    </source>
</evidence>
<feature type="non-terminal residue" evidence="3">
    <location>
        <position position="465"/>
    </location>
</feature>
<evidence type="ECO:0000313" key="3">
    <source>
        <dbReference type="EMBL" id="ROO36443.1"/>
    </source>
</evidence>
<dbReference type="Proteomes" id="UP000285123">
    <property type="component" value="Unassembled WGS sequence"/>
</dbReference>
<dbReference type="GO" id="GO:0005737">
    <property type="term" value="C:cytoplasm"/>
    <property type="evidence" value="ECO:0007669"/>
    <property type="project" value="TreeGrafter"/>
</dbReference>